<sequence length="55" mass="6105">ADNGNPTTMYNVGSAYWIGKGVVKDQEISSKYLKMAPKKDQYNAIAMCKKLGITY</sequence>
<dbReference type="Proteomes" id="UP000789920">
    <property type="component" value="Unassembled WGS sequence"/>
</dbReference>
<proteinExistence type="predicted"/>
<protein>
    <submittedName>
        <fullName evidence="1">6846_t:CDS:1</fullName>
    </submittedName>
</protein>
<gene>
    <name evidence="1" type="ORF">RPERSI_LOCUS20619</name>
</gene>
<keyword evidence="2" id="KW-1185">Reference proteome</keyword>
<organism evidence="1 2">
    <name type="scientific">Racocetra persica</name>
    <dbReference type="NCBI Taxonomy" id="160502"/>
    <lineage>
        <taxon>Eukaryota</taxon>
        <taxon>Fungi</taxon>
        <taxon>Fungi incertae sedis</taxon>
        <taxon>Mucoromycota</taxon>
        <taxon>Glomeromycotina</taxon>
        <taxon>Glomeromycetes</taxon>
        <taxon>Diversisporales</taxon>
        <taxon>Gigasporaceae</taxon>
        <taxon>Racocetra</taxon>
    </lineage>
</organism>
<evidence type="ECO:0000313" key="2">
    <source>
        <dbReference type="Proteomes" id="UP000789920"/>
    </source>
</evidence>
<reference evidence="1" key="1">
    <citation type="submission" date="2021-06" db="EMBL/GenBank/DDBJ databases">
        <authorList>
            <person name="Kallberg Y."/>
            <person name="Tangrot J."/>
            <person name="Rosling A."/>
        </authorList>
    </citation>
    <scope>NUCLEOTIDE SEQUENCE</scope>
    <source>
        <strain evidence="1">MA461A</strain>
    </source>
</reference>
<comment type="caution">
    <text evidence="1">The sequence shown here is derived from an EMBL/GenBank/DDBJ whole genome shotgun (WGS) entry which is preliminary data.</text>
</comment>
<accession>A0ACA9RNF1</accession>
<evidence type="ECO:0000313" key="1">
    <source>
        <dbReference type="EMBL" id="CAG8798966.1"/>
    </source>
</evidence>
<feature type="non-terminal residue" evidence="1">
    <location>
        <position position="1"/>
    </location>
</feature>
<dbReference type="EMBL" id="CAJVQC010058697">
    <property type="protein sequence ID" value="CAG8798966.1"/>
    <property type="molecule type" value="Genomic_DNA"/>
</dbReference>
<name>A0ACA9RNF1_9GLOM</name>